<proteinExistence type="predicted"/>
<evidence type="ECO:0000313" key="2">
    <source>
        <dbReference type="EMBL" id="MDQ0495012.1"/>
    </source>
</evidence>
<evidence type="ECO:0000313" key="3">
    <source>
        <dbReference type="Proteomes" id="UP001242811"/>
    </source>
</evidence>
<protein>
    <submittedName>
        <fullName evidence="2">Uncharacterized protein</fullName>
    </submittedName>
</protein>
<reference evidence="2 3" key="1">
    <citation type="submission" date="2023-07" db="EMBL/GenBank/DDBJ databases">
        <title>Genomic Encyclopedia of Type Strains, Phase IV (KMG-IV): sequencing the most valuable type-strain genomes for metagenomic binning, comparative biology and taxonomic classification.</title>
        <authorList>
            <person name="Goeker M."/>
        </authorList>
    </citation>
    <scope>NUCLEOTIDE SEQUENCE [LARGE SCALE GENOMIC DNA]</scope>
    <source>
        <strain evidence="2 3">DSM 14914</strain>
    </source>
</reference>
<feature type="transmembrane region" description="Helical" evidence="1">
    <location>
        <begin position="12"/>
        <end position="30"/>
    </location>
</feature>
<keyword evidence="1" id="KW-1133">Transmembrane helix</keyword>
<organism evidence="2 3">
    <name type="scientific">Paenibacillus brasilensis</name>
    <dbReference type="NCBI Taxonomy" id="128574"/>
    <lineage>
        <taxon>Bacteria</taxon>
        <taxon>Bacillati</taxon>
        <taxon>Bacillota</taxon>
        <taxon>Bacilli</taxon>
        <taxon>Bacillales</taxon>
        <taxon>Paenibacillaceae</taxon>
        <taxon>Paenibacillus</taxon>
    </lineage>
</organism>
<gene>
    <name evidence="2" type="ORF">QOZ95_003190</name>
</gene>
<keyword evidence="3" id="KW-1185">Reference proteome</keyword>
<comment type="caution">
    <text evidence="2">The sequence shown here is derived from an EMBL/GenBank/DDBJ whole genome shotgun (WGS) entry which is preliminary data.</text>
</comment>
<keyword evidence="1" id="KW-0472">Membrane</keyword>
<dbReference type="InterPro" id="IPR054381">
    <property type="entry name" value="CydS"/>
</dbReference>
<accession>A0ABU0L2Y5</accession>
<dbReference type="EMBL" id="JAUSWA010000018">
    <property type="protein sequence ID" value="MDQ0495012.1"/>
    <property type="molecule type" value="Genomic_DNA"/>
</dbReference>
<dbReference type="Proteomes" id="UP001242811">
    <property type="component" value="Unassembled WGS sequence"/>
</dbReference>
<keyword evidence="1" id="KW-0812">Transmembrane</keyword>
<evidence type="ECO:0000256" key="1">
    <source>
        <dbReference type="SAM" id="Phobius"/>
    </source>
</evidence>
<dbReference type="Pfam" id="PF22282">
    <property type="entry name" value="CydS"/>
    <property type="match status" value="1"/>
</dbReference>
<sequence length="39" mass="4584">MSSMVAFEHFTIMYESPIIIIVAILFLFIYSARFKNPQD</sequence>
<name>A0ABU0L2Y5_9BACL</name>